<dbReference type="InterPro" id="IPR025272">
    <property type="entry name" value="SocA_Panacea"/>
</dbReference>
<dbReference type="Proteomes" id="UP000469292">
    <property type="component" value="Unassembled WGS sequence"/>
</dbReference>
<comment type="caution">
    <text evidence="2">The sequence shown here is derived from an EMBL/GenBank/DDBJ whole genome shotgun (WGS) entry which is preliminary data.</text>
</comment>
<evidence type="ECO:0000313" key="3">
    <source>
        <dbReference type="Proteomes" id="UP000469292"/>
    </source>
</evidence>
<accession>A0A6I5N158</accession>
<organism evidence="2 3">
    <name type="scientific">Bifidobacterium choloepi</name>
    <dbReference type="NCBI Taxonomy" id="2614131"/>
    <lineage>
        <taxon>Bacteria</taxon>
        <taxon>Bacillati</taxon>
        <taxon>Actinomycetota</taxon>
        <taxon>Actinomycetes</taxon>
        <taxon>Bifidobacteriales</taxon>
        <taxon>Bifidobacteriaceae</taxon>
        <taxon>Bifidobacterium</taxon>
    </lineage>
</organism>
<dbReference type="EMBL" id="VYSG01000003">
    <property type="protein sequence ID" value="NEG70337.1"/>
    <property type="molecule type" value="Genomic_DNA"/>
</dbReference>
<reference evidence="2 3" key="1">
    <citation type="submission" date="2019-09" db="EMBL/GenBank/DDBJ databases">
        <title>Phylogenetic characterization of a novel taxon of the genus Bifidobacterium: Bifidobacterium choloepi sp. nov.</title>
        <authorList>
            <person name="Modesto M."/>
            <person name="Satti M."/>
        </authorList>
    </citation>
    <scope>NUCLEOTIDE SEQUENCE [LARGE SCALE GENOMIC DNA]</scope>
    <source>
        <strain evidence="2 3">BRDM6</strain>
    </source>
</reference>
<evidence type="ECO:0000313" key="2">
    <source>
        <dbReference type="EMBL" id="NEG70337.1"/>
    </source>
</evidence>
<gene>
    <name evidence="2" type="ORF">F6S87_06980</name>
</gene>
<protein>
    <submittedName>
        <fullName evidence="2">DUF4065 domain-containing protein</fullName>
    </submittedName>
</protein>
<dbReference type="Pfam" id="PF13274">
    <property type="entry name" value="SocA_Panacea"/>
    <property type="match status" value="1"/>
</dbReference>
<feature type="domain" description="Antitoxin SocA-like Panacea" evidence="1">
    <location>
        <begin position="32"/>
        <end position="122"/>
    </location>
</feature>
<evidence type="ECO:0000259" key="1">
    <source>
        <dbReference type="Pfam" id="PF13274"/>
    </source>
</evidence>
<sequence length="178" mass="19969">MGRSGTLKALDVANCLIDHYGQGGDMTSLRINRLVYFAQAVSLQQFHQPLFDDAIQAWQDGPVQPDVYHAFQRYGRGCVRATEESYTVTPLLEDVAETLMNSYGQLSTFDLVRLAHGDGSAWSNVYDGSRDVAVITDRDILDSVDGKPNDRLRSHTLTEGFEHAMQKWPNTMKLLEDD</sequence>
<name>A0A6I5N158_9BIFI</name>
<dbReference type="AlphaFoldDB" id="A0A6I5N158"/>
<keyword evidence="3" id="KW-1185">Reference proteome</keyword>
<proteinExistence type="predicted"/>